<dbReference type="GO" id="GO:0003735">
    <property type="term" value="F:structural constituent of ribosome"/>
    <property type="evidence" value="ECO:0007669"/>
    <property type="project" value="InterPro"/>
</dbReference>
<evidence type="ECO:0000256" key="1">
    <source>
        <dbReference type="ARBA" id="ARBA00010014"/>
    </source>
</evidence>
<dbReference type="GO" id="GO:0006412">
    <property type="term" value="P:translation"/>
    <property type="evidence" value="ECO:0007669"/>
    <property type="project" value="InterPro"/>
</dbReference>
<proteinExistence type="inferred from homology"/>
<evidence type="ECO:0000256" key="2">
    <source>
        <dbReference type="ARBA" id="ARBA00022980"/>
    </source>
</evidence>
<gene>
    <name evidence="4" type="ORF">FRX31_026802</name>
</gene>
<dbReference type="GO" id="GO:0000028">
    <property type="term" value="P:ribosomal small subunit assembly"/>
    <property type="evidence" value="ECO:0007669"/>
    <property type="project" value="TreeGrafter"/>
</dbReference>
<dbReference type="Proteomes" id="UP000554482">
    <property type="component" value="Unassembled WGS sequence"/>
</dbReference>
<dbReference type="InterPro" id="IPR001266">
    <property type="entry name" value="Ribosomal_eS19"/>
</dbReference>
<dbReference type="Pfam" id="PF01090">
    <property type="entry name" value="Ribosomal_S19e"/>
    <property type="match status" value="1"/>
</dbReference>
<dbReference type="GO" id="GO:0022627">
    <property type="term" value="C:cytosolic small ribosomal subunit"/>
    <property type="evidence" value="ECO:0007669"/>
    <property type="project" value="TreeGrafter"/>
</dbReference>
<keyword evidence="2 4" id="KW-0689">Ribosomal protein</keyword>
<keyword evidence="5" id="KW-1185">Reference proteome</keyword>
<evidence type="ECO:0000313" key="5">
    <source>
        <dbReference type="Proteomes" id="UP000554482"/>
    </source>
</evidence>
<dbReference type="SMART" id="SM01413">
    <property type="entry name" value="Ribosomal_S19e"/>
    <property type="match status" value="1"/>
</dbReference>
<dbReference type="PANTHER" id="PTHR11710:SF0">
    <property type="entry name" value="40S RIBOSOMAL PROTEIN S19"/>
    <property type="match status" value="1"/>
</dbReference>
<dbReference type="SUPFAM" id="SSF46785">
    <property type="entry name" value="Winged helix' DNA-binding domain"/>
    <property type="match status" value="1"/>
</dbReference>
<name>A0A7J6VFF3_THATH</name>
<protein>
    <submittedName>
        <fullName evidence="4">40S ribosomal protein S19</fullName>
    </submittedName>
</protein>
<reference evidence="4 5" key="1">
    <citation type="submission" date="2020-06" db="EMBL/GenBank/DDBJ databases">
        <title>Transcriptomic and genomic resources for Thalictrum thalictroides and T. hernandezii: Facilitating candidate gene discovery in an emerging model plant lineage.</title>
        <authorList>
            <person name="Arias T."/>
            <person name="Riano-Pachon D.M."/>
            <person name="Di Stilio V.S."/>
        </authorList>
    </citation>
    <scope>NUCLEOTIDE SEQUENCE [LARGE SCALE GENOMIC DNA]</scope>
    <source>
        <strain evidence="5">cv. WT478/WT964</strain>
        <tissue evidence="4">Leaves</tissue>
    </source>
</reference>
<accession>A0A7J6VFF3</accession>
<dbReference type="OrthoDB" id="428974at2759"/>
<dbReference type="Gene3D" id="1.10.10.10">
    <property type="entry name" value="Winged helix-like DNA-binding domain superfamily/Winged helix DNA-binding domain"/>
    <property type="match status" value="1"/>
</dbReference>
<keyword evidence="3" id="KW-0687">Ribonucleoprotein</keyword>
<dbReference type="AlphaFoldDB" id="A0A7J6VFF3"/>
<dbReference type="InterPro" id="IPR036388">
    <property type="entry name" value="WH-like_DNA-bd_sf"/>
</dbReference>
<dbReference type="GO" id="GO:0003723">
    <property type="term" value="F:RNA binding"/>
    <property type="evidence" value="ECO:0007669"/>
    <property type="project" value="TreeGrafter"/>
</dbReference>
<organism evidence="4 5">
    <name type="scientific">Thalictrum thalictroides</name>
    <name type="common">Rue-anemone</name>
    <name type="synonym">Anemone thalictroides</name>
    <dbReference type="NCBI Taxonomy" id="46969"/>
    <lineage>
        <taxon>Eukaryota</taxon>
        <taxon>Viridiplantae</taxon>
        <taxon>Streptophyta</taxon>
        <taxon>Embryophyta</taxon>
        <taxon>Tracheophyta</taxon>
        <taxon>Spermatophyta</taxon>
        <taxon>Magnoliopsida</taxon>
        <taxon>Ranunculales</taxon>
        <taxon>Ranunculaceae</taxon>
        <taxon>Thalictroideae</taxon>
        <taxon>Thalictrum</taxon>
    </lineage>
</organism>
<dbReference type="PANTHER" id="PTHR11710">
    <property type="entry name" value="40S RIBOSOMAL PROTEIN S19"/>
    <property type="match status" value="1"/>
</dbReference>
<dbReference type="EMBL" id="JABWDY010033188">
    <property type="protein sequence ID" value="KAF5183613.1"/>
    <property type="molecule type" value="Genomic_DNA"/>
</dbReference>
<comment type="similarity">
    <text evidence="1">Belongs to the eukaryotic ribosomal protein eS19 family.</text>
</comment>
<evidence type="ECO:0000313" key="4">
    <source>
        <dbReference type="EMBL" id="KAF5183613.1"/>
    </source>
</evidence>
<comment type="caution">
    <text evidence="4">The sequence shown here is derived from an EMBL/GenBank/DDBJ whole genome shotgun (WGS) entry which is preliminary data.</text>
</comment>
<evidence type="ECO:0000256" key="3">
    <source>
        <dbReference type="ARBA" id="ARBA00023274"/>
    </source>
</evidence>
<dbReference type="InterPro" id="IPR036390">
    <property type="entry name" value="WH_DNA-bd_sf"/>
</dbReference>
<sequence length="119" mass="13832">MFLMEQYCYARKIYLRQGLGGFHKIYCRHKRNGSRRTHFCKNSGGIAHHILQQLENMKIVEIDPKGMQNDPMAIENIKIKDGTLEEIDCTEVIMNTLEPAWIGKFSIAYQFEIVQPSLV</sequence>